<dbReference type="SUPFAM" id="SSF52218">
    <property type="entry name" value="Flavoproteins"/>
    <property type="match status" value="1"/>
</dbReference>
<evidence type="ECO:0000256" key="1">
    <source>
        <dbReference type="ARBA" id="ARBA00022630"/>
    </source>
</evidence>
<accession>A0A8J3J6P4</accession>
<protein>
    <submittedName>
        <fullName evidence="5">FMN reductase</fullName>
    </submittedName>
</protein>
<gene>
    <name evidence="5" type="ORF">Aru02nite_67140</name>
</gene>
<keyword evidence="1" id="KW-0285">Flavoprotein</keyword>
<organism evidence="5 6">
    <name type="scientific">Actinocatenispora rupis</name>
    <dbReference type="NCBI Taxonomy" id="519421"/>
    <lineage>
        <taxon>Bacteria</taxon>
        <taxon>Bacillati</taxon>
        <taxon>Actinomycetota</taxon>
        <taxon>Actinomycetes</taxon>
        <taxon>Micromonosporales</taxon>
        <taxon>Micromonosporaceae</taxon>
        <taxon>Actinocatenispora</taxon>
    </lineage>
</organism>
<dbReference type="RefSeq" id="WP_203664289.1">
    <property type="nucleotide sequence ID" value="NZ_BAAAZM010000015.1"/>
</dbReference>
<dbReference type="NCBIfam" id="TIGR04037">
    <property type="entry name" value="LLM_duo_CE1759"/>
    <property type="match status" value="1"/>
</dbReference>
<dbReference type="InterPro" id="IPR029039">
    <property type="entry name" value="Flavoprotein-like_sf"/>
</dbReference>
<dbReference type="EMBL" id="BOMB01000048">
    <property type="protein sequence ID" value="GID15825.1"/>
    <property type="molecule type" value="Genomic_DNA"/>
</dbReference>
<dbReference type="Pfam" id="PF03358">
    <property type="entry name" value="FMN_red"/>
    <property type="match status" value="1"/>
</dbReference>
<name>A0A8J3J6P4_9ACTN</name>
<dbReference type="InterPro" id="IPR051814">
    <property type="entry name" value="NAD(P)H-dep_FMN_reductase"/>
</dbReference>
<evidence type="ECO:0000313" key="5">
    <source>
        <dbReference type="EMBL" id="GID15825.1"/>
    </source>
</evidence>
<sequence>MSTDTPRGADLGPRRRILVVSAGLREPSSTRLLADRLSSAAVTSLSAQGIAADVEVVELREYAHDLADHLLTGFPNARLRPALDALGTADAVIAVTPIFNASYSGLFKTYFDLVEPDTLADRPVLLGATGGTGRHSLALEHALRPMFSYLHAVVVPTAVYAATEDWGVSGNGTGLVSRIDRAATELAALVATREPAAPADPFAGTASFEDLLRR</sequence>
<dbReference type="Gene3D" id="3.40.50.360">
    <property type="match status" value="1"/>
</dbReference>
<dbReference type="InterPro" id="IPR023932">
    <property type="entry name" value="CE1759_FMN_reduct"/>
</dbReference>
<dbReference type="PANTHER" id="PTHR43408">
    <property type="entry name" value="FMN REDUCTASE (NADPH)"/>
    <property type="match status" value="1"/>
</dbReference>
<evidence type="ECO:0000313" key="6">
    <source>
        <dbReference type="Proteomes" id="UP000612808"/>
    </source>
</evidence>
<evidence type="ECO:0000256" key="3">
    <source>
        <dbReference type="ARBA" id="ARBA00023002"/>
    </source>
</evidence>
<dbReference type="InterPro" id="IPR005025">
    <property type="entry name" value="FMN_Rdtase-like_dom"/>
</dbReference>
<proteinExistence type="predicted"/>
<dbReference type="Proteomes" id="UP000612808">
    <property type="component" value="Unassembled WGS sequence"/>
</dbReference>
<dbReference type="AlphaFoldDB" id="A0A8J3J6P4"/>
<keyword evidence="6" id="KW-1185">Reference proteome</keyword>
<reference evidence="5" key="1">
    <citation type="submission" date="2021-01" db="EMBL/GenBank/DDBJ databases">
        <title>Whole genome shotgun sequence of Actinocatenispora rupis NBRC 107355.</title>
        <authorList>
            <person name="Komaki H."/>
            <person name="Tamura T."/>
        </authorList>
    </citation>
    <scope>NUCLEOTIDE SEQUENCE</scope>
    <source>
        <strain evidence="5">NBRC 107355</strain>
    </source>
</reference>
<dbReference type="PANTHER" id="PTHR43408:SF2">
    <property type="entry name" value="FMN REDUCTASE (NADPH)"/>
    <property type="match status" value="1"/>
</dbReference>
<keyword evidence="3" id="KW-0560">Oxidoreductase</keyword>
<feature type="domain" description="NADPH-dependent FMN reductase-like" evidence="4">
    <location>
        <begin position="16"/>
        <end position="166"/>
    </location>
</feature>
<comment type="caution">
    <text evidence="5">The sequence shown here is derived from an EMBL/GenBank/DDBJ whole genome shotgun (WGS) entry which is preliminary data.</text>
</comment>
<evidence type="ECO:0000259" key="4">
    <source>
        <dbReference type="Pfam" id="PF03358"/>
    </source>
</evidence>
<dbReference type="GO" id="GO:0016491">
    <property type="term" value="F:oxidoreductase activity"/>
    <property type="evidence" value="ECO:0007669"/>
    <property type="project" value="UniProtKB-KW"/>
</dbReference>
<evidence type="ECO:0000256" key="2">
    <source>
        <dbReference type="ARBA" id="ARBA00022643"/>
    </source>
</evidence>
<keyword evidence="2" id="KW-0288">FMN</keyword>